<gene>
    <name evidence="1" type="ORF">YYC_00027</name>
</gene>
<sequence length="49" mass="5718">MLIFAIWTYKGIEEKKNMKIVINLFGVNKTTKTVINSTDEKKQMQTIIN</sequence>
<keyword evidence="2" id="KW-1185">Reference proteome</keyword>
<organism evidence="1 2">
    <name type="scientific">Plasmodium yoelii 17X</name>
    <dbReference type="NCBI Taxonomy" id="1323249"/>
    <lineage>
        <taxon>Eukaryota</taxon>
        <taxon>Sar</taxon>
        <taxon>Alveolata</taxon>
        <taxon>Apicomplexa</taxon>
        <taxon>Aconoidasida</taxon>
        <taxon>Haemosporida</taxon>
        <taxon>Plasmodiidae</taxon>
        <taxon>Plasmodium</taxon>
        <taxon>Plasmodium (Vinckeia)</taxon>
    </lineage>
</organism>
<dbReference type="AlphaFoldDB" id="V7PZA1"/>
<reference evidence="1 2" key="1">
    <citation type="submission" date="2013-11" db="EMBL/GenBank/DDBJ databases">
        <title>The Genome Sequence of Plasmodium yoelii 17X.</title>
        <authorList>
            <consortium name="The Broad Institute Genomics Platform"/>
            <consortium name="The Broad Institute Genome Sequencing Center for Infectious Disease"/>
            <person name="Neafsey D."/>
            <person name="Adams J."/>
            <person name="Walker B."/>
            <person name="Young S.K."/>
            <person name="Zeng Q."/>
            <person name="Gargeya S."/>
            <person name="Fitzgerald M."/>
            <person name="Haas B."/>
            <person name="Abouelleil A."/>
            <person name="Alvarado L."/>
            <person name="Chapman S.B."/>
            <person name="Gainer-Dewar J."/>
            <person name="Goldberg J."/>
            <person name="Griggs A."/>
            <person name="Gujja S."/>
            <person name="Hansen M."/>
            <person name="Howarth C."/>
            <person name="Imamovic A."/>
            <person name="Ireland A."/>
            <person name="Larimer J."/>
            <person name="McCowan C."/>
            <person name="Murphy C."/>
            <person name="Pearson M."/>
            <person name="Poon T.W."/>
            <person name="Priest M."/>
            <person name="Roberts A."/>
            <person name="Saif S."/>
            <person name="Shea T."/>
            <person name="Sykes S."/>
            <person name="Wortman J."/>
            <person name="Nusbaum C."/>
            <person name="Birren B."/>
        </authorList>
    </citation>
    <scope>NUCLEOTIDE SEQUENCE [LARGE SCALE GENOMIC DNA]</scope>
    <source>
        <strain evidence="1 2">17X</strain>
    </source>
</reference>
<accession>V7PZA1</accession>
<protein>
    <submittedName>
        <fullName evidence="1">Uncharacterized protein</fullName>
    </submittedName>
</protein>
<dbReference type="Proteomes" id="UP000018538">
    <property type="component" value="Unassembled WGS sequence"/>
</dbReference>
<evidence type="ECO:0000313" key="2">
    <source>
        <dbReference type="Proteomes" id="UP000018538"/>
    </source>
</evidence>
<name>V7PZA1_PLAYE</name>
<evidence type="ECO:0000313" key="1">
    <source>
        <dbReference type="EMBL" id="ETB63503.1"/>
    </source>
</evidence>
<dbReference type="EMBL" id="KI635720">
    <property type="protein sequence ID" value="ETB63503.1"/>
    <property type="molecule type" value="Genomic_DNA"/>
</dbReference>
<proteinExistence type="predicted"/>